<dbReference type="InterPro" id="IPR036928">
    <property type="entry name" value="AS_sf"/>
</dbReference>
<proteinExistence type="inferred from homology"/>
<dbReference type="InterPro" id="IPR023631">
    <property type="entry name" value="Amidase_dom"/>
</dbReference>
<evidence type="ECO:0000313" key="6">
    <source>
        <dbReference type="Proteomes" id="UP001462961"/>
    </source>
</evidence>
<reference evidence="3 6" key="3">
    <citation type="submission" date="2024-01" db="EMBL/GenBank/DDBJ databases">
        <title>The diversity of rhizobia nodulating Mimosa spp. in eleven states of Brazil covering several biomes is determined by host plant, location, and edaphic factors.</title>
        <authorList>
            <person name="Rouws L."/>
            <person name="Barauna A."/>
            <person name="Beukes C."/>
            <person name="De Faria S.M."/>
            <person name="Gross E."/>
            <person name="Dos Reis Junior F.B."/>
            <person name="Simon M."/>
            <person name="Maluk M."/>
            <person name="Odee D.W."/>
            <person name="Kenicer G."/>
            <person name="Young J.P.W."/>
            <person name="Reis V.M."/>
            <person name="Zilli J."/>
            <person name="James E.K."/>
        </authorList>
    </citation>
    <scope>NUCLEOTIDE SEQUENCE [LARGE SCALE GENOMIC DNA]</scope>
    <source>
        <strain evidence="3 6">JHI1651</strain>
    </source>
</reference>
<feature type="domain" description="Amidase" evidence="2">
    <location>
        <begin position="32"/>
        <end position="457"/>
    </location>
</feature>
<evidence type="ECO:0000313" key="4">
    <source>
        <dbReference type="EMBL" id="QLB66061.1"/>
    </source>
</evidence>
<evidence type="ECO:0000313" key="5">
    <source>
        <dbReference type="Proteomes" id="UP000509548"/>
    </source>
</evidence>
<dbReference type="EMBL" id="JAYLVJ010000003">
    <property type="protein sequence ID" value="MEO1752987.1"/>
    <property type="molecule type" value="Genomic_DNA"/>
</dbReference>
<accession>A0A9Q6WQ07</accession>
<dbReference type="Gene3D" id="3.90.1300.10">
    <property type="entry name" value="Amidase signature (AS) domain"/>
    <property type="match status" value="1"/>
</dbReference>
<keyword evidence="6" id="KW-1185">Reference proteome</keyword>
<dbReference type="Pfam" id="PF01425">
    <property type="entry name" value="Amidase"/>
    <property type="match status" value="1"/>
</dbReference>
<organism evidence="4 5">
    <name type="scientific">Paraburkholderia caribensis</name>
    <dbReference type="NCBI Taxonomy" id="75105"/>
    <lineage>
        <taxon>Bacteria</taxon>
        <taxon>Pseudomonadati</taxon>
        <taxon>Pseudomonadota</taxon>
        <taxon>Betaproteobacteria</taxon>
        <taxon>Burkholderiales</taxon>
        <taxon>Burkholderiaceae</taxon>
        <taxon>Paraburkholderia</taxon>
    </lineage>
</organism>
<comment type="similarity">
    <text evidence="1">Belongs to the amidase family.</text>
</comment>
<reference evidence="4" key="2">
    <citation type="submission" date="2016-06" db="EMBL/GenBank/DDBJ databases">
        <authorList>
            <person name="Huang P."/>
            <person name="Jiang X."/>
            <person name="Liu X."/>
        </authorList>
    </citation>
    <scope>NUCLEOTIDE SEQUENCE</scope>
    <source>
        <strain evidence="4">852011</strain>
    </source>
</reference>
<dbReference type="Proteomes" id="UP001462961">
    <property type="component" value="Unassembled WGS sequence"/>
</dbReference>
<dbReference type="PANTHER" id="PTHR11895">
    <property type="entry name" value="TRANSAMIDASE"/>
    <property type="match status" value="1"/>
</dbReference>
<evidence type="ECO:0000313" key="3">
    <source>
        <dbReference type="EMBL" id="MEO1752987.1"/>
    </source>
</evidence>
<dbReference type="Proteomes" id="UP000509548">
    <property type="component" value="Chromosome 2"/>
</dbReference>
<dbReference type="SUPFAM" id="SSF75304">
    <property type="entry name" value="Amidase signature (AS) enzymes"/>
    <property type="match status" value="1"/>
</dbReference>
<dbReference type="GO" id="GO:0003824">
    <property type="term" value="F:catalytic activity"/>
    <property type="evidence" value="ECO:0007669"/>
    <property type="project" value="InterPro"/>
</dbReference>
<gene>
    <name evidence="4" type="ORF">A9O66_27620</name>
    <name evidence="3" type="ORF">VOI32_03485</name>
</gene>
<dbReference type="RefSeq" id="WP_107201767.1">
    <property type="nucleotide sequence ID" value="NZ_CP015959.1"/>
</dbReference>
<name>A0A9Q6WQ07_9BURK</name>
<dbReference type="InterPro" id="IPR020556">
    <property type="entry name" value="Amidase_CS"/>
</dbReference>
<evidence type="ECO:0000259" key="2">
    <source>
        <dbReference type="Pfam" id="PF01425"/>
    </source>
</evidence>
<dbReference type="EMBL" id="CP015959">
    <property type="protein sequence ID" value="QLB66061.1"/>
    <property type="molecule type" value="Genomic_DNA"/>
</dbReference>
<protein>
    <submittedName>
        <fullName evidence="4">Amidase</fullName>
    </submittedName>
</protein>
<dbReference type="PANTHER" id="PTHR11895:SF7">
    <property type="entry name" value="GLUTAMYL-TRNA(GLN) AMIDOTRANSFERASE SUBUNIT A, MITOCHONDRIAL"/>
    <property type="match status" value="1"/>
</dbReference>
<dbReference type="AlphaFoldDB" id="A0A9Q6WQ07"/>
<dbReference type="InterPro" id="IPR000120">
    <property type="entry name" value="Amidase"/>
</dbReference>
<sequence>MNSSEYSKYDALGLAALLRSKDVSPKELMDCAIDIAREVNPKINALCYERFESAQAYAETAEIRGAFGAVPFLLKDSALASREFPTSIGSNLFRDIPFKYDSTLVERFNEAGLISFARTTVPELCMAPTTEAVANGGPTRNPWDLSRSAGGSSGGAAAAVAAGIVPIAHASDGGGSIRIPAACCGVFGLKPSRGRVPMGPSRGEGWGGLAVDGVLSRSVRDTAAALDAIGGDEIGAPYAAPSAPASFTDLLNRPVNKPLRIAKWTSAFNGVPVADECLEALEHAAVLLRRAGHEVVDSSLPSLDYDGLVRAHINVLVANAFLSVDGMVKGQSEEKWRSRLEPAIFDAYKLGKDLSAAEYVAAINTFHSVGRRVARSMKEFDLALTPTLTQLPARLGQFTMDSDFRSFRENVSKYTTFLTISNASGQPAANVPCYWTAAGLPVGVQLIGHFGREDQILIAAAQMEELEPWSGRRPNV</sequence>
<dbReference type="PROSITE" id="PS00571">
    <property type="entry name" value="AMIDASES"/>
    <property type="match status" value="1"/>
</dbReference>
<evidence type="ECO:0000256" key="1">
    <source>
        <dbReference type="ARBA" id="ARBA00009199"/>
    </source>
</evidence>
<reference evidence="4 5" key="1">
    <citation type="journal article" date="2014" name="Genome Announc.">
        <title>Draft Genome Sequence of the Haloacid-Degrading Burkholderia caribensis Strain MBA4.</title>
        <authorList>
            <person name="Pan Y."/>
            <person name="Kong K.F."/>
            <person name="Tsang J.S."/>
        </authorList>
    </citation>
    <scope>NUCLEOTIDE SEQUENCE [LARGE SCALE GENOMIC DNA]</scope>
    <source>
        <strain evidence="4 5">852011</strain>
    </source>
</reference>